<keyword evidence="1" id="KW-0328">Glycosyltransferase</keyword>
<dbReference type="InterPro" id="IPR035902">
    <property type="entry name" value="Nuc_phospho_transferase"/>
</dbReference>
<evidence type="ECO:0000313" key="5">
    <source>
        <dbReference type="EMBL" id="KAK2148651.1"/>
    </source>
</evidence>
<dbReference type="InterPro" id="IPR017459">
    <property type="entry name" value="Glycosyl_Trfase_fam3_N_dom"/>
</dbReference>
<keyword evidence="3" id="KW-1133">Transmembrane helix</keyword>
<dbReference type="GO" id="GO:0006213">
    <property type="term" value="P:pyrimidine nucleoside metabolic process"/>
    <property type="evidence" value="ECO:0007669"/>
    <property type="project" value="InterPro"/>
</dbReference>
<dbReference type="InterPro" id="IPR000312">
    <property type="entry name" value="Glycosyl_Trfase_fam3"/>
</dbReference>
<dbReference type="SUPFAM" id="SSF47648">
    <property type="entry name" value="Nucleoside phosphorylase/phosphoribosyltransferase N-terminal domain"/>
    <property type="match status" value="1"/>
</dbReference>
<evidence type="ECO:0000313" key="6">
    <source>
        <dbReference type="Proteomes" id="UP001208570"/>
    </source>
</evidence>
<dbReference type="InterPro" id="IPR000053">
    <property type="entry name" value="Thymidine/pyrmidine_PPase"/>
</dbReference>
<dbReference type="Pfam" id="PF07831">
    <property type="entry name" value="PYNP_C"/>
    <property type="match status" value="1"/>
</dbReference>
<evidence type="ECO:0000256" key="1">
    <source>
        <dbReference type="ARBA" id="ARBA00022676"/>
    </source>
</evidence>
<dbReference type="GO" id="GO:0006206">
    <property type="term" value="P:pyrimidine nucleobase metabolic process"/>
    <property type="evidence" value="ECO:0007669"/>
    <property type="project" value="InterPro"/>
</dbReference>
<dbReference type="InterPro" id="IPR036320">
    <property type="entry name" value="Glycosyl_Trfase_fam3_N_dom_sf"/>
</dbReference>
<dbReference type="GO" id="GO:0004645">
    <property type="term" value="F:1,4-alpha-oligoglucan phosphorylase activity"/>
    <property type="evidence" value="ECO:0007669"/>
    <property type="project" value="InterPro"/>
</dbReference>
<evidence type="ECO:0000259" key="4">
    <source>
        <dbReference type="SMART" id="SM00941"/>
    </source>
</evidence>
<feature type="domain" description="Pyrimidine nucleoside phosphorylase C-terminal" evidence="4">
    <location>
        <begin position="319"/>
        <end position="392"/>
    </location>
</feature>
<dbReference type="SMART" id="SM00941">
    <property type="entry name" value="PYNP_C"/>
    <property type="match status" value="1"/>
</dbReference>
<dbReference type="SUPFAM" id="SSF52418">
    <property type="entry name" value="Nucleoside phosphorylase/phosphoribosyltransferase catalytic domain"/>
    <property type="match status" value="2"/>
</dbReference>
<dbReference type="Proteomes" id="UP001208570">
    <property type="component" value="Unassembled WGS sequence"/>
</dbReference>
<evidence type="ECO:0000256" key="3">
    <source>
        <dbReference type="SAM" id="Phobius"/>
    </source>
</evidence>
<dbReference type="GO" id="GO:0005829">
    <property type="term" value="C:cytosol"/>
    <property type="evidence" value="ECO:0007669"/>
    <property type="project" value="TreeGrafter"/>
</dbReference>
<dbReference type="SUPFAM" id="SSF54680">
    <property type="entry name" value="Pyrimidine nucleoside phosphorylase C-terminal domain"/>
    <property type="match status" value="1"/>
</dbReference>
<dbReference type="InterPro" id="IPR013102">
    <property type="entry name" value="PYNP_C"/>
</dbReference>
<dbReference type="Gene3D" id="1.20.970.10">
    <property type="entry name" value="Transferase, Pyrimidine Nucleoside Phosphorylase, Chain C"/>
    <property type="match status" value="1"/>
</dbReference>
<protein>
    <recommendedName>
        <fullName evidence="4">Pyrimidine nucleoside phosphorylase C-terminal domain-containing protein</fullName>
    </recommendedName>
</protein>
<dbReference type="Pfam" id="PF02885">
    <property type="entry name" value="Glycos_trans_3N"/>
    <property type="match status" value="1"/>
</dbReference>
<dbReference type="Gene3D" id="3.40.1030.10">
    <property type="entry name" value="Nucleoside phosphorylase/phosphoribosyltransferase catalytic domain"/>
    <property type="match status" value="2"/>
</dbReference>
<dbReference type="PANTHER" id="PTHR10515:SF0">
    <property type="entry name" value="THYMIDINE PHOSPHORYLASE"/>
    <property type="match status" value="1"/>
</dbReference>
<sequence length="410" mass="45237">MPLFNIRDITVKKRDGKSLTKDEIRYFIDCVSKNKVEDCQLGAILMAIYLKGMTPEETSHLTRYMIRSGETLKWPTEWKGIVVDKHSTGGVGDKITLSLVPAIAACGLKKTDRPPNRPLCIFYLLICFVVVIAASIMSKKCAENVDALVLDVKTGCGAVIQDESTAKDLAQRMCDVGNTLGIKTMAILSDMNHPIGRKIGNTLEIVETLECLRGDGPRDIQELLEVEGGLLLYQVNFVSTLEEGRKMIANCLKDGSAMNTFCELLIAQGVNNYDAHRLCDSKTNPFSVLPEAPLHTNIFSLNTGKKTPPKKTLCVFLGYVSSINALKCGIVSCWLGTGKNKIGQRIDHSVGLDLHVDVGDPIAYGESWVTVHHNKELLPEQIETLQEALIVTERQEGHRKSLIIDIIQTE</sequence>
<keyword evidence="3" id="KW-0812">Transmembrane</keyword>
<proteinExistence type="predicted"/>
<keyword evidence="3" id="KW-0472">Membrane</keyword>
<accession>A0AAD9J8X2</accession>
<dbReference type="PANTHER" id="PTHR10515">
    <property type="entry name" value="THYMIDINE PHOSPHORYLASE"/>
    <property type="match status" value="1"/>
</dbReference>
<comment type="caution">
    <text evidence="5">The sequence shown here is derived from an EMBL/GenBank/DDBJ whole genome shotgun (WGS) entry which is preliminary data.</text>
</comment>
<feature type="transmembrane region" description="Helical" evidence="3">
    <location>
        <begin position="119"/>
        <end position="137"/>
    </location>
</feature>
<dbReference type="EMBL" id="JAODUP010000488">
    <property type="protein sequence ID" value="KAK2148651.1"/>
    <property type="molecule type" value="Genomic_DNA"/>
</dbReference>
<dbReference type="AlphaFoldDB" id="A0AAD9J8X2"/>
<keyword evidence="2" id="KW-0808">Transferase</keyword>
<dbReference type="InterPro" id="IPR036566">
    <property type="entry name" value="PYNP-like_C_sf"/>
</dbReference>
<keyword evidence="6" id="KW-1185">Reference proteome</keyword>
<name>A0AAD9J8X2_9ANNE</name>
<reference evidence="5" key="1">
    <citation type="journal article" date="2023" name="Mol. Biol. Evol.">
        <title>Third-Generation Sequencing Reveals the Adaptive Role of the Epigenome in Three Deep-Sea Polychaetes.</title>
        <authorList>
            <person name="Perez M."/>
            <person name="Aroh O."/>
            <person name="Sun Y."/>
            <person name="Lan Y."/>
            <person name="Juniper S.K."/>
            <person name="Young C.R."/>
            <person name="Angers B."/>
            <person name="Qian P.Y."/>
        </authorList>
    </citation>
    <scope>NUCLEOTIDE SEQUENCE</scope>
    <source>
        <strain evidence="5">P08H-3</strain>
    </source>
</reference>
<evidence type="ECO:0000256" key="2">
    <source>
        <dbReference type="ARBA" id="ARBA00022679"/>
    </source>
</evidence>
<dbReference type="GO" id="GO:0016763">
    <property type="term" value="F:pentosyltransferase activity"/>
    <property type="evidence" value="ECO:0007669"/>
    <property type="project" value="InterPro"/>
</dbReference>
<organism evidence="5 6">
    <name type="scientific">Paralvinella palmiformis</name>
    <dbReference type="NCBI Taxonomy" id="53620"/>
    <lineage>
        <taxon>Eukaryota</taxon>
        <taxon>Metazoa</taxon>
        <taxon>Spiralia</taxon>
        <taxon>Lophotrochozoa</taxon>
        <taxon>Annelida</taxon>
        <taxon>Polychaeta</taxon>
        <taxon>Sedentaria</taxon>
        <taxon>Canalipalpata</taxon>
        <taxon>Terebellida</taxon>
        <taxon>Terebelliformia</taxon>
        <taxon>Alvinellidae</taxon>
        <taxon>Paralvinella</taxon>
    </lineage>
</organism>
<gene>
    <name evidence="5" type="ORF">LSH36_488g06000</name>
</gene>
<dbReference type="Gene3D" id="3.90.1170.30">
    <property type="entry name" value="Pyrimidine nucleoside phosphorylase-like, C-terminal domain"/>
    <property type="match status" value="1"/>
</dbReference>
<dbReference type="Pfam" id="PF00591">
    <property type="entry name" value="Glycos_transf_3"/>
    <property type="match status" value="1"/>
</dbReference>